<dbReference type="RefSeq" id="WP_155306227.1">
    <property type="nucleotide sequence ID" value="NZ_AP021875.1"/>
</dbReference>
<dbReference type="KEGG" id="dwd:DSCW_49110"/>
<sequence length="237" mass="27605">MQQLSIHLNEIEERAAHQAIETAVIEYFQVRDCIVNLDTHSVCVLFDPIAHKKWIARFNGHAEPNGSKDIPLSIPLEQLPPQIKQLARPILERLMAEQEALASYLKWKPRERKIVPGTITEMSQTHFKISLKGGTGILNHRDGIKKEHYTLGATHLFHIKRVRMEGENVRIHLSRRSKTLPEYVLSSKFPKYKFRCYRRLPGVKSWIRTTAPSYRWGLFLSKEIRQPLAGEYLQFYP</sequence>
<dbReference type="AlphaFoldDB" id="A0A5K7ZGN1"/>
<proteinExistence type="predicted"/>
<dbReference type="EMBL" id="AP021875">
    <property type="protein sequence ID" value="BBO77494.1"/>
    <property type="molecule type" value="Genomic_DNA"/>
</dbReference>
<dbReference type="OrthoDB" id="5505577at2"/>
<evidence type="ECO:0000313" key="2">
    <source>
        <dbReference type="Proteomes" id="UP000427769"/>
    </source>
</evidence>
<name>A0A5K7ZGN1_9BACT</name>
<dbReference type="SUPFAM" id="SSF50249">
    <property type="entry name" value="Nucleic acid-binding proteins"/>
    <property type="match status" value="1"/>
</dbReference>
<evidence type="ECO:0000313" key="1">
    <source>
        <dbReference type="EMBL" id="BBO77494.1"/>
    </source>
</evidence>
<organism evidence="1 2">
    <name type="scientific">Desulfosarcina widdelii</name>
    <dbReference type="NCBI Taxonomy" id="947919"/>
    <lineage>
        <taxon>Bacteria</taxon>
        <taxon>Pseudomonadati</taxon>
        <taxon>Thermodesulfobacteriota</taxon>
        <taxon>Desulfobacteria</taxon>
        <taxon>Desulfobacterales</taxon>
        <taxon>Desulfosarcinaceae</taxon>
        <taxon>Desulfosarcina</taxon>
    </lineage>
</organism>
<accession>A0A5K7ZGN1</accession>
<dbReference type="Proteomes" id="UP000427769">
    <property type="component" value="Chromosome"/>
</dbReference>
<reference evidence="1 2" key="1">
    <citation type="submission" date="2019-11" db="EMBL/GenBank/DDBJ databases">
        <title>Comparative genomics of hydrocarbon-degrading Desulfosarcina strains.</title>
        <authorList>
            <person name="Watanabe M."/>
            <person name="Kojima H."/>
            <person name="Fukui M."/>
        </authorList>
    </citation>
    <scope>NUCLEOTIDE SEQUENCE [LARGE SCALE GENOMIC DNA]</scope>
    <source>
        <strain evidence="1 2">PP31</strain>
    </source>
</reference>
<gene>
    <name evidence="1" type="ORF">DSCW_49110</name>
</gene>
<keyword evidence="2" id="KW-1185">Reference proteome</keyword>
<dbReference type="InterPro" id="IPR012340">
    <property type="entry name" value="NA-bd_OB-fold"/>
</dbReference>
<protein>
    <submittedName>
        <fullName evidence="1">Uncharacterized protein</fullName>
    </submittedName>
</protein>